<dbReference type="InterPro" id="IPR004843">
    <property type="entry name" value="Calcineurin-like_PHP"/>
</dbReference>
<evidence type="ECO:0000313" key="2">
    <source>
        <dbReference type="EMBL" id="MDC8758416.1"/>
    </source>
</evidence>
<dbReference type="CDD" id="cd00838">
    <property type="entry name" value="MPP_superfamily"/>
    <property type="match status" value="1"/>
</dbReference>
<gene>
    <name evidence="2" type="ORF">OIK44_12545</name>
</gene>
<accession>A0ABT5K0A9</accession>
<name>A0ABT5K0A9_9BURK</name>
<dbReference type="Proteomes" id="UP001221208">
    <property type="component" value="Unassembled WGS sequence"/>
</dbReference>
<evidence type="ECO:0000313" key="3">
    <source>
        <dbReference type="Proteomes" id="UP001221208"/>
    </source>
</evidence>
<dbReference type="InterPro" id="IPR029052">
    <property type="entry name" value="Metallo-depent_PP-like"/>
</dbReference>
<keyword evidence="3" id="KW-1185">Reference proteome</keyword>
<proteinExistence type="predicted"/>
<protein>
    <submittedName>
        <fullName evidence="2">Metallophosphoesterase</fullName>
    </submittedName>
</protein>
<organism evidence="2 3">
    <name type="scientific">Janthinobacterium fluminis</name>
    <dbReference type="NCBI Taxonomy" id="2987524"/>
    <lineage>
        <taxon>Bacteria</taxon>
        <taxon>Pseudomonadati</taxon>
        <taxon>Pseudomonadota</taxon>
        <taxon>Betaproteobacteria</taxon>
        <taxon>Burkholderiales</taxon>
        <taxon>Oxalobacteraceae</taxon>
        <taxon>Janthinobacterium</taxon>
    </lineage>
</organism>
<dbReference type="SUPFAM" id="SSF56300">
    <property type="entry name" value="Metallo-dependent phosphatases"/>
    <property type="match status" value="1"/>
</dbReference>
<dbReference type="PANTHER" id="PTHR36492">
    <property type="match status" value="1"/>
</dbReference>
<sequence>MRVFALSDMHVDFDPNAQWVAALSRSDYQEDVLILAGDISDSIERFTECLDAFARRFRKVFFVPGNHDLWVVRDSAHMNSLDKFEQVKAVVQGCGASMEPELIDGVAIVPLFGWYDGSFGELGAELRAAWMDCRACRWPAGWSELEITQHFIGLNEGRRIGKGKVTISFSHFLPRIDLMPAFIPPLHRKIYPVLGSSRLEGLIREIRPDMHVYGHSHVNRDIVIDGVNYINNAFAYPHEERIAAKALRCIYQTGSARSPASGPKFSLSAY</sequence>
<dbReference type="Gene3D" id="3.60.21.10">
    <property type="match status" value="1"/>
</dbReference>
<dbReference type="Pfam" id="PF00149">
    <property type="entry name" value="Metallophos"/>
    <property type="match status" value="1"/>
</dbReference>
<feature type="domain" description="Calcineurin-like phosphoesterase" evidence="1">
    <location>
        <begin position="1"/>
        <end position="218"/>
    </location>
</feature>
<evidence type="ECO:0000259" key="1">
    <source>
        <dbReference type="Pfam" id="PF00149"/>
    </source>
</evidence>
<dbReference type="EMBL" id="JAQQXR010000004">
    <property type="protein sequence ID" value="MDC8758416.1"/>
    <property type="molecule type" value="Genomic_DNA"/>
</dbReference>
<dbReference type="InterPro" id="IPR052963">
    <property type="entry name" value="Pantetheine_PDE"/>
</dbReference>
<reference evidence="2 3" key="1">
    <citation type="submission" date="2022-10" db="EMBL/GenBank/DDBJ databases">
        <title>Janthinobacterium sp. hw3 Genome sequencing.</title>
        <authorList>
            <person name="Park S."/>
        </authorList>
    </citation>
    <scope>NUCLEOTIDE SEQUENCE [LARGE SCALE GENOMIC DNA]</scope>
    <source>
        <strain evidence="3">hw3</strain>
    </source>
</reference>
<comment type="caution">
    <text evidence="2">The sequence shown here is derived from an EMBL/GenBank/DDBJ whole genome shotgun (WGS) entry which is preliminary data.</text>
</comment>
<dbReference type="RefSeq" id="WP_273671093.1">
    <property type="nucleotide sequence ID" value="NZ_JAQQXR010000004.1"/>
</dbReference>
<dbReference type="PANTHER" id="PTHR36492:SF2">
    <property type="entry name" value="[ACYL-CARRIER-PROTEIN] PHOSPHODIESTERASE PPTH"/>
    <property type="match status" value="1"/>
</dbReference>